<reference evidence="1 2" key="1">
    <citation type="journal article" date="2018" name="IMA Fungus">
        <title>IMA Genome-F 9: Draft genome sequence of Annulohypoxylon stygium, Aspergillus mulundensis, Berkeleyomyces basicola (syn. Thielaviopsis basicola), Ceratocystis smalleyi, two Cercospora beticola strains, Coleophoma cylindrospora, Fusarium fracticaudum, Phialophora cf. hyalina, and Morchella septimelata.</title>
        <authorList>
            <person name="Wingfield B.D."/>
            <person name="Bills G.F."/>
            <person name="Dong Y."/>
            <person name="Huang W."/>
            <person name="Nel W.J."/>
            <person name="Swalarsk-Parry B.S."/>
            <person name="Vaghefi N."/>
            <person name="Wilken P.M."/>
            <person name="An Z."/>
            <person name="de Beer Z.W."/>
            <person name="De Vos L."/>
            <person name="Chen L."/>
            <person name="Duong T.A."/>
            <person name="Gao Y."/>
            <person name="Hammerbacher A."/>
            <person name="Kikkert J.R."/>
            <person name="Li Y."/>
            <person name="Li H."/>
            <person name="Li K."/>
            <person name="Li Q."/>
            <person name="Liu X."/>
            <person name="Ma X."/>
            <person name="Naidoo K."/>
            <person name="Pethybridge S.J."/>
            <person name="Sun J."/>
            <person name="Steenkamp E.T."/>
            <person name="van der Nest M.A."/>
            <person name="van Wyk S."/>
            <person name="Wingfield M.J."/>
            <person name="Xiong C."/>
            <person name="Yue Q."/>
            <person name="Zhang X."/>
        </authorList>
    </citation>
    <scope>NUCLEOTIDE SEQUENCE [LARGE SCALE GENOMIC DNA]</scope>
    <source>
        <strain evidence="1 2">DSM 5745</strain>
    </source>
</reference>
<comment type="caution">
    <text evidence="1">The sequence shown here is derived from an EMBL/GenBank/DDBJ whole genome shotgun (WGS) entry which is preliminary data.</text>
</comment>
<keyword evidence="2" id="KW-1185">Reference proteome</keyword>
<gene>
    <name evidence="1" type="ORF">DSM5745_02924</name>
</gene>
<sequence>MRALWKAPWMRLKLSISDEQRDHLLSQDRDADQISQETPTQTVNPQERYVGFGIGGAGNIRKVRPHGVVKTAAAEAKDR</sequence>
<protein>
    <submittedName>
        <fullName evidence="1">Uncharacterized protein</fullName>
    </submittedName>
</protein>
<dbReference type="RefSeq" id="XP_026605806.1">
    <property type="nucleotide sequence ID" value="XM_026744940.1"/>
</dbReference>
<organism evidence="1 2">
    <name type="scientific">Aspergillus mulundensis</name>
    <dbReference type="NCBI Taxonomy" id="1810919"/>
    <lineage>
        <taxon>Eukaryota</taxon>
        <taxon>Fungi</taxon>
        <taxon>Dikarya</taxon>
        <taxon>Ascomycota</taxon>
        <taxon>Pezizomycotina</taxon>
        <taxon>Eurotiomycetes</taxon>
        <taxon>Eurotiomycetidae</taxon>
        <taxon>Eurotiales</taxon>
        <taxon>Aspergillaceae</taxon>
        <taxon>Aspergillus</taxon>
        <taxon>Aspergillus subgen. Nidulantes</taxon>
    </lineage>
</organism>
<evidence type="ECO:0000313" key="2">
    <source>
        <dbReference type="Proteomes" id="UP000256690"/>
    </source>
</evidence>
<proteinExistence type="predicted"/>
<dbReference type="EMBL" id="PVWQ01000003">
    <property type="protein sequence ID" value="RDW86282.1"/>
    <property type="molecule type" value="Genomic_DNA"/>
</dbReference>
<accession>A0A3D8SJ37</accession>
<dbReference type="AlphaFoldDB" id="A0A3D8SJ37"/>
<name>A0A3D8SJ37_9EURO</name>
<evidence type="ECO:0000313" key="1">
    <source>
        <dbReference type="EMBL" id="RDW86282.1"/>
    </source>
</evidence>
<dbReference type="Proteomes" id="UP000256690">
    <property type="component" value="Unassembled WGS sequence"/>
</dbReference>
<dbReference type="GeneID" id="38113294"/>
<dbReference type="OrthoDB" id="4300252at2759"/>